<proteinExistence type="predicted"/>
<dbReference type="Proteomes" id="UP000037084">
    <property type="component" value="Unassembled WGS sequence"/>
</dbReference>
<organism evidence="1 2">
    <name type="scientific">Streptomyces virginiae</name>
    <name type="common">Streptomyces cinnamonensis</name>
    <dbReference type="NCBI Taxonomy" id="1961"/>
    <lineage>
        <taxon>Bacteria</taxon>
        <taxon>Bacillati</taxon>
        <taxon>Actinomycetota</taxon>
        <taxon>Actinomycetes</taxon>
        <taxon>Kitasatosporales</taxon>
        <taxon>Streptomycetaceae</taxon>
        <taxon>Streptomyces</taxon>
    </lineage>
</organism>
<dbReference type="PATRIC" id="fig|1961.12.peg.7557"/>
<dbReference type="AlphaFoldDB" id="A0A0L8M329"/>
<dbReference type="EMBL" id="LGUV01000378">
    <property type="protein sequence ID" value="KOG44791.1"/>
    <property type="molecule type" value="Genomic_DNA"/>
</dbReference>
<comment type="caution">
    <text evidence="1">The sequence shown here is derived from an EMBL/GenBank/DDBJ whole genome shotgun (WGS) entry which is preliminary data.</text>
</comment>
<sequence>MREARTHAWGVLPTGPQATQHTAPTVQTVQLERTKSGQVALSHRISGPDSGTAAEAVSLILQGTATQARRVAADLLGATVIVHEWRDERGQLALRRASLLTRFATLGGPVLAGTAVDADFSGLPFSLPWKDLAGVSSRVVGQPPAGWKLRPILLHPSPAAAVVTATALALTSRDGRANAQWLANRPVMPALTLTDLPFANGASDDIGTPARPFELIHDGAICPPVQLLQGLPAGRSIWDHYTSRCGPAPLVRLEMSGIQAAVPREALEVVWCVDSPPGCRSDGTLELRCLCRISGIPDLWFFLTLRAKPLSLLRHVSGLVGPASRVNTSSDVITPAFAMASAAELERSGRAVVQPWSPSRSSWSDIYT</sequence>
<protein>
    <submittedName>
        <fullName evidence="1">Uncharacterized protein</fullName>
    </submittedName>
</protein>
<evidence type="ECO:0000313" key="2">
    <source>
        <dbReference type="Proteomes" id="UP000037084"/>
    </source>
</evidence>
<name>A0A0L8M329_STRVG</name>
<gene>
    <name evidence="1" type="ORF">ADK75_34265</name>
</gene>
<accession>A0A0L8M329</accession>
<evidence type="ECO:0000313" key="1">
    <source>
        <dbReference type="EMBL" id="KOG44791.1"/>
    </source>
</evidence>
<reference evidence="2" key="1">
    <citation type="submission" date="2015-07" db="EMBL/GenBank/DDBJ databases">
        <authorList>
            <consortium name="Consortium for Microbial Forensics and Genomics (microFORGE)"/>
            <person name="Knight B.M."/>
            <person name="Roberts D.P."/>
            <person name="Lin D."/>
            <person name="Hari K."/>
            <person name="Fletcher J."/>
            <person name="Melcher U."/>
            <person name="Blagden T."/>
            <person name="Winegar R.A."/>
        </authorList>
    </citation>
    <scope>NUCLEOTIDE SEQUENCE [LARGE SCALE GENOMIC DNA]</scope>
    <source>
        <strain evidence="2">NRRL B-1447</strain>
    </source>
</reference>